<comment type="caution">
    <text evidence="1">The sequence shown here is derived from an EMBL/GenBank/DDBJ whole genome shotgun (WGS) entry which is preliminary data.</text>
</comment>
<name>A0ABW4TTE0_9ACTN</name>
<evidence type="ECO:0008006" key="3">
    <source>
        <dbReference type="Google" id="ProtNLM"/>
    </source>
</evidence>
<dbReference type="PROSITE" id="PS51257">
    <property type="entry name" value="PROKAR_LIPOPROTEIN"/>
    <property type="match status" value="1"/>
</dbReference>
<evidence type="ECO:0000313" key="1">
    <source>
        <dbReference type="EMBL" id="MFD1948769.1"/>
    </source>
</evidence>
<proteinExistence type="predicted"/>
<reference evidence="2" key="1">
    <citation type="journal article" date="2019" name="Int. J. Syst. Evol. Microbiol.">
        <title>The Global Catalogue of Microorganisms (GCM) 10K type strain sequencing project: providing services to taxonomists for standard genome sequencing and annotation.</title>
        <authorList>
            <consortium name="The Broad Institute Genomics Platform"/>
            <consortium name="The Broad Institute Genome Sequencing Center for Infectious Disease"/>
            <person name="Wu L."/>
            <person name="Ma J."/>
        </authorList>
    </citation>
    <scope>NUCLEOTIDE SEQUENCE [LARGE SCALE GENOMIC DNA]</scope>
    <source>
        <strain evidence="2">CGMCC 1.12477</strain>
    </source>
</reference>
<organism evidence="1 2">
    <name type="scientific">Nocardioides aestuarii</name>
    <dbReference type="NCBI Taxonomy" id="252231"/>
    <lineage>
        <taxon>Bacteria</taxon>
        <taxon>Bacillati</taxon>
        <taxon>Actinomycetota</taxon>
        <taxon>Actinomycetes</taxon>
        <taxon>Propionibacteriales</taxon>
        <taxon>Nocardioidaceae</taxon>
        <taxon>Nocardioides</taxon>
    </lineage>
</organism>
<accession>A0ABW4TTE0</accession>
<evidence type="ECO:0000313" key="2">
    <source>
        <dbReference type="Proteomes" id="UP001597351"/>
    </source>
</evidence>
<dbReference type="EMBL" id="JBHUGD010000004">
    <property type="protein sequence ID" value="MFD1948769.1"/>
    <property type="molecule type" value="Genomic_DNA"/>
</dbReference>
<dbReference type="RefSeq" id="WP_343921687.1">
    <property type="nucleotide sequence ID" value="NZ_BAAAJT010000003.1"/>
</dbReference>
<keyword evidence="2" id="KW-1185">Reference proteome</keyword>
<dbReference type="Proteomes" id="UP001597351">
    <property type="component" value="Unassembled WGS sequence"/>
</dbReference>
<sequence length="116" mass="12196">MKNLVTTTILVATLTACGGQERAEDPGASASDVPADARPAVDDLVAELDVDLAAVESVAVEEVTWNDGSLGCASDGDMYTQATVEGQRITMTVDGQDYEYHQGGDRAPFLCEDPTE</sequence>
<protein>
    <recommendedName>
        <fullName evidence="3">DUF4333 domain-containing protein</fullName>
    </recommendedName>
</protein>
<gene>
    <name evidence="1" type="ORF">ACFSDE_18350</name>
</gene>